<evidence type="ECO:0000313" key="1">
    <source>
        <dbReference type="EMBL" id="EFB74396.1"/>
    </source>
</evidence>
<evidence type="ECO:0000313" key="2">
    <source>
        <dbReference type="Proteomes" id="UP000003438"/>
    </source>
</evidence>
<accession>D1PSB1</accession>
<name>D1PSB1_9FIRM</name>
<dbReference type="AlphaFoldDB" id="D1PSB1"/>
<reference evidence="1" key="1">
    <citation type="submission" date="2009-12" db="EMBL/GenBank/DDBJ databases">
        <authorList>
            <person name="Weinstock G."/>
            <person name="Sodergren E."/>
            <person name="Clifton S."/>
            <person name="Fulton L."/>
            <person name="Fulton B."/>
            <person name="Courtney L."/>
            <person name="Fronick C."/>
            <person name="Harrison M."/>
            <person name="Strong C."/>
            <person name="Farmer C."/>
            <person name="Delahaunty K."/>
            <person name="Markovic C."/>
            <person name="Hall O."/>
            <person name="Minx P."/>
            <person name="Tomlinson C."/>
            <person name="Mitreva M."/>
            <person name="Nelson J."/>
            <person name="Hou S."/>
            <person name="Wollam A."/>
            <person name="Pepin K.H."/>
            <person name="Johnson M."/>
            <person name="Bhonagiri V."/>
            <person name="Nash W.E."/>
            <person name="Warren W."/>
            <person name="Chinwalla A."/>
            <person name="Mardis E.R."/>
            <person name="Wilson R.K."/>
        </authorList>
    </citation>
    <scope>NUCLEOTIDE SEQUENCE [LARGE SCALE GENOMIC DNA]</scope>
    <source>
        <strain evidence="1">DSM 15176</strain>
    </source>
</reference>
<dbReference type="Proteomes" id="UP000003438">
    <property type="component" value="Unassembled WGS sequence"/>
</dbReference>
<sequence length="61" mass="6867">MERGPHFAKIRSFPQCSGPRGPRRCRTTPGWWAPCGTCCTTESNTDKPPRCERQRGGFVLT</sequence>
<organism evidence="1 2">
    <name type="scientific">Subdoligranulum variabile DSM 15176</name>
    <dbReference type="NCBI Taxonomy" id="411471"/>
    <lineage>
        <taxon>Bacteria</taxon>
        <taxon>Bacillati</taxon>
        <taxon>Bacillota</taxon>
        <taxon>Clostridia</taxon>
        <taxon>Eubacteriales</taxon>
        <taxon>Oscillospiraceae</taxon>
        <taxon>Subdoligranulum</taxon>
    </lineage>
</organism>
<protein>
    <submittedName>
        <fullName evidence="1">Uncharacterized protein</fullName>
    </submittedName>
</protein>
<dbReference type="STRING" id="411471.SUBVAR_07294"/>
<keyword evidence="2" id="KW-1185">Reference proteome</keyword>
<comment type="caution">
    <text evidence="1">The sequence shown here is derived from an EMBL/GenBank/DDBJ whole genome shotgun (WGS) entry which is preliminary data.</text>
</comment>
<gene>
    <name evidence="1" type="ORF">SUBVAR_07294</name>
</gene>
<proteinExistence type="predicted"/>
<dbReference type="EMBL" id="ACBY02000071">
    <property type="protein sequence ID" value="EFB74396.1"/>
    <property type="molecule type" value="Genomic_DNA"/>
</dbReference>
<dbReference type="HOGENOM" id="CLU_2921064_0_0_9"/>